<protein>
    <submittedName>
        <fullName evidence="1">Uncharacterized protein</fullName>
    </submittedName>
</protein>
<evidence type="ECO:0000313" key="1">
    <source>
        <dbReference type="EMBL" id="SHN69268.1"/>
    </source>
</evidence>
<gene>
    <name evidence="1" type="ORF">SAMN02745215_01916</name>
</gene>
<accession>A0A1M7TF32</accession>
<proteinExistence type="predicted"/>
<sequence length="88" mass="9931">MSLMPIKFRVADLILRNAGISSQEILNLLKEEYPLDRGVNVRNIDSYLLSLKAVGLIDLTHVALAKDGALQQCYKITEYGAKRMHCLR</sequence>
<dbReference type="STRING" id="1121395.SAMN02745215_01916"/>
<name>A0A1M7TF32_9FIRM</name>
<dbReference type="Proteomes" id="UP000184010">
    <property type="component" value="Unassembled WGS sequence"/>
</dbReference>
<reference evidence="2" key="1">
    <citation type="submission" date="2016-12" db="EMBL/GenBank/DDBJ databases">
        <authorList>
            <person name="Varghese N."/>
            <person name="Submissions S."/>
        </authorList>
    </citation>
    <scope>NUCLEOTIDE SEQUENCE [LARGE SCALE GENOMIC DNA]</scope>
    <source>
        <strain evidence="2">DSM 11544</strain>
    </source>
</reference>
<evidence type="ECO:0000313" key="2">
    <source>
        <dbReference type="Proteomes" id="UP000184010"/>
    </source>
</evidence>
<organism evidence="1 2">
    <name type="scientific">Desulfitobacterium chlororespirans DSM 11544</name>
    <dbReference type="NCBI Taxonomy" id="1121395"/>
    <lineage>
        <taxon>Bacteria</taxon>
        <taxon>Bacillati</taxon>
        <taxon>Bacillota</taxon>
        <taxon>Clostridia</taxon>
        <taxon>Eubacteriales</taxon>
        <taxon>Desulfitobacteriaceae</taxon>
        <taxon>Desulfitobacterium</taxon>
    </lineage>
</organism>
<dbReference type="EMBL" id="FRDN01000006">
    <property type="protein sequence ID" value="SHN69268.1"/>
    <property type="molecule type" value="Genomic_DNA"/>
</dbReference>
<dbReference type="AlphaFoldDB" id="A0A1M7TF32"/>
<keyword evidence="2" id="KW-1185">Reference proteome</keyword>
<dbReference type="RefSeq" id="WP_072772394.1">
    <property type="nucleotide sequence ID" value="NZ_FRDN01000006.1"/>
</dbReference>